<keyword evidence="2" id="KW-0479">Metal-binding</keyword>
<reference evidence="12" key="1">
    <citation type="journal article" date="2009" name="Rice">
        <title>De Novo Next Generation Sequencing of Plant Genomes.</title>
        <authorList>
            <person name="Rounsley S."/>
            <person name="Marri P.R."/>
            <person name="Yu Y."/>
            <person name="He R."/>
            <person name="Sisneros N."/>
            <person name="Goicoechea J.L."/>
            <person name="Lee S.J."/>
            <person name="Angelova A."/>
            <person name="Kudrna D."/>
            <person name="Luo M."/>
            <person name="Affourtit J."/>
            <person name="Desany B."/>
            <person name="Knight J."/>
            <person name="Niazi F."/>
            <person name="Egholm M."/>
            <person name="Wing R.A."/>
        </authorList>
    </citation>
    <scope>NUCLEOTIDE SEQUENCE [LARGE SCALE GENOMIC DNA]</scope>
    <source>
        <strain evidence="12">cv. IRGC 105608</strain>
    </source>
</reference>
<evidence type="ECO:0000256" key="3">
    <source>
        <dbReference type="ARBA" id="ARBA00022737"/>
    </source>
</evidence>
<feature type="compositionally biased region" description="Pro residues" evidence="10">
    <location>
        <begin position="189"/>
        <end position="199"/>
    </location>
</feature>
<dbReference type="STRING" id="65489.A0A0D3HLE4"/>
<feature type="domain" description="C2H2-type" evidence="11">
    <location>
        <begin position="289"/>
        <end position="316"/>
    </location>
</feature>
<dbReference type="PANTHER" id="PTHR26374:SF378">
    <property type="entry name" value="C2H2-TYPE ZINC FINGER FAMILY PROTEIN"/>
    <property type="match status" value="1"/>
</dbReference>
<evidence type="ECO:0000256" key="9">
    <source>
        <dbReference type="PROSITE-ProRule" id="PRU00042"/>
    </source>
</evidence>
<dbReference type="Gramene" id="OBART11G12140.1">
    <property type="protein sequence ID" value="OBART11G12140.1"/>
    <property type="gene ID" value="OBART11G12140"/>
</dbReference>
<organism evidence="12">
    <name type="scientific">Oryza barthii</name>
    <dbReference type="NCBI Taxonomy" id="65489"/>
    <lineage>
        <taxon>Eukaryota</taxon>
        <taxon>Viridiplantae</taxon>
        <taxon>Streptophyta</taxon>
        <taxon>Embryophyta</taxon>
        <taxon>Tracheophyta</taxon>
        <taxon>Spermatophyta</taxon>
        <taxon>Magnoliopsida</taxon>
        <taxon>Liliopsida</taxon>
        <taxon>Poales</taxon>
        <taxon>Poaceae</taxon>
        <taxon>BOP clade</taxon>
        <taxon>Oryzoideae</taxon>
        <taxon>Oryzeae</taxon>
        <taxon>Oryzinae</taxon>
        <taxon>Oryza</taxon>
    </lineage>
</organism>
<feature type="region of interest" description="Disordered" evidence="10">
    <location>
        <begin position="383"/>
        <end position="404"/>
    </location>
</feature>
<dbReference type="InterPro" id="IPR013087">
    <property type="entry name" value="Znf_C2H2_type"/>
</dbReference>
<feature type="region of interest" description="Disordered" evidence="10">
    <location>
        <begin position="249"/>
        <end position="289"/>
    </location>
</feature>
<dbReference type="InterPro" id="IPR036236">
    <property type="entry name" value="Znf_C2H2_sf"/>
</dbReference>
<evidence type="ECO:0000256" key="10">
    <source>
        <dbReference type="SAM" id="MobiDB-lite"/>
    </source>
</evidence>
<feature type="region of interest" description="Disordered" evidence="10">
    <location>
        <begin position="1"/>
        <end position="25"/>
    </location>
</feature>
<dbReference type="PaxDb" id="65489-OBART11G12140.1"/>
<sequence length="455" mass="46465">MEGGNSSKGAMEGGHRCRRPNVDDDDQIEEGEICYDCHVSGSETDDDDEHHRRAVLPPHHRRAVLPPRDNGDGCAEHKRCRLDNAATAPAPSAGSVLTTSNGSAIVAIASAAAAAAAAVSTMAREVFACRICRKEFDTRKAVDGHMRIHRQQSIATPKYNAADNSRVTVVAEPRTDLDLSGPHGSSSAPPSPPAPPANPPNHNQAVGHQPAAAAPNAGVVVVEGAPQKSLPYMCKMQGCGRAFPTHQGLGGHAAGHQNRSKAAAAAASEQGSSGTGADGCHGGADSSKHRCRECGMEWKTGFALGGHMRKHQTKEKVTVNEKEPNVAGKHISLGPPPSPDLTPAAVEVTSSEPLDQPPLLSMVVGAEVAAPALLALANEAAALPPQDDQAEEEAAAEAAAPAEAAALPPVEAGAEAVDVGAAPEAPLPAPIAGMGTVRIFGFLVEKPAPGDGSGG</sequence>
<reference evidence="12" key="2">
    <citation type="submission" date="2015-03" db="UniProtKB">
        <authorList>
            <consortium name="EnsemblPlants"/>
        </authorList>
    </citation>
    <scope>IDENTIFICATION</scope>
</reference>
<dbReference type="Pfam" id="PF13912">
    <property type="entry name" value="zf-C2H2_6"/>
    <property type="match status" value="3"/>
</dbReference>
<keyword evidence="5" id="KW-0862">Zinc</keyword>
<evidence type="ECO:0000256" key="1">
    <source>
        <dbReference type="ARBA" id="ARBA00004123"/>
    </source>
</evidence>
<evidence type="ECO:0000259" key="11">
    <source>
        <dbReference type="PROSITE" id="PS50157"/>
    </source>
</evidence>
<protein>
    <recommendedName>
        <fullName evidence="11">C2H2-type domain-containing protein</fullName>
    </recommendedName>
</protein>
<proteinExistence type="predicted"/>
<dbReference type="SMART" id="SM00355">
    <property type="entry name" value="ZnF_C2H2"/>
    <property type="match status" value="3"/>
</dbReference>
<dbReference type="PROSITE" id="PS50157">
    <property type="entry name" value="ZINC_FINGER_C2H2_2"/>
    <property type="match status" value="3"/>
</dbReference>
<dbReference type="Gene3D" id="3.30.160.60">
    <property type="entry name" value="Classic Zinc Finger"/>
    <property type="match status" value="1"/>
</dbReference>
<evidence type="ECO:0000256" key="6">
    <source>
        <dbReference type="ARBA" id="ARBA00023015"/>
    </source>
</evidence>
<dbReference type="Proteomes" id="UP000026960">
    <property type="component" value="Chromosome 11"/>
</dbReference>
<dbReference type="GO" id="GO:0008270">
    <property type="term" value="F:zinc ion binding"/>
    <property type="evidence" value="ECO:0007669"/>
    <property type="project" value="UniProtKB-KW"/>
</dbReference>
<feature type="domain" description="C2H2-type" evidence="11">
    <location>
        <begin position="127"/>
        <end position="154"/>
    </location>
</feature>
<dbReference type="SUPFAM" id="SSF57667">
    <property type="entry name" value="beta-beta-alpha zinc fingers"/>
    <property type="match status" value="1"/>
</dbReference>
<name>A0A0D3HLE4_9ORYZ</name>
<dbReference type="HOGENOM" id="CLU_051578_1_0_1"/>
<evidence type="ECO:0000313" key="12">
    <source>
        <dbReference type="EnsemblPlants" id="OBART11G12140.1"/>
    </source>
</evidence>
<keyword evidence="7" id="KW-0804">Transcription</keyword>
<feature type="region of interest" description="Disordered" evidence="10">
    <location>
        <begin position="175"/>
        <end position="212"/>
    </location>
</feature>
<feature type="compositionally biased region" description="Low complexity" evidence="10">
    <location>
        <begin position="200"/>
        <end position="212"/>
    </location>
</feature>
<feature type="compositionally biased region" description="Low complexity" evidence="10">
    <location>
        <begin position="254"/>
        <end position="267"/>
    </location>
</feature>
<keyword evidence="6" id="KW-0805">Transcription regulation</keyword>
<dbReference type="PANTHER" id="PTHR26374">
    <property type="entry name" value="ZINC FINGER PROTEIN ZAT5"/>
    <property type="match status" value="1"/>
</dbReference>
<evidence type="ECO:0000256" key="8">
    <source>
        <dbReference type="ARBA" id="ARBA00023242"/>
    </source>
</evidence>
<keyword evidence="3" id="KW-0677">Repeat</keyword>
<feature type="compositionally biased region" description="Gly residues" evidence="10">
    <location>
        <begin position="273"/>
        <end position="282"/>
    </location>
</feature>
<evidence type="ECO:0000256" key="2">
    <source>
        <dbReference type="ARBA" id="ARBA00022723"/>
    </source>
</evidence>
<evidence type="ECO:0000256" key="7">
    <source>
        <dbReference type="ARBA" id="ARBA00023163"/>
    </source>
</evidence>
<comment type="subcellular location">
    <subcellularLocation>
        <location evidence="1">Nucleus</location>
    </subcellularLocation>
</comment>
<feature type="domain" description="C2H2-type" evidence="11">
    <location>
        <begin position="232"/>
        <end position="261"/>
    </location>
</feature>
<evidence type="ECO:0000256" key="5">
    <source>
        <dbReference type="ARBA" id="ARBA00022833"/>
    </source>
</evidence>
<accession>A0A0D3HLE4</accession>
<dbReference type="PROSITE" id="PS00028">
    <property type="entry name" value="ZINC_FINGER_C2H2_1"/>
    <property type="match status" value="3"/>
</dbReference>
<dbReference type="AlphaFoldDB" id="A0A0D3HLE4"/>
<evidence type="ECO:0000313" key="13">
    <source>
        <dbReference type="Proteomes" id="UP000026960"/>
    </source>
</evidence>
<keyword evidence="8" id="KW-0539">Nucleus</keyword>
<evidence type="ECO:0000256" key="4">
    <source>
        <dbReference type="ARBA" id="ARBA00022771"/>
    </source>
</evidence>
<keyword evidence="13" id="KW-1185">Reference proteome</keyword>
<dbReference type="GO" id="GO:0005634">
    <property type="term" value="C:nucleus"/>
    <property type="evidence" value="ECO:0007669"/>
    <property type="project" value="UniProtKB-SubCell"/>
</dbReference>
<dbReference type="EnsemblPlants" id="OBART11G12140.1">
    <property type="protein sequence ID" value="OBART11G12140.1"/>
    <property type="gene ID" value="OBART11G12140"/>
</dbReference>
<keyword evidence="4 9" id="KW-0863">Zinc-finger</keyword>